<dbReference type="PANTHER" id="PTHR10993:SF7">
    <property type="entry name" value="LIPOYLTRANSFERASE 2, MITOCHONDRIAL-RELATED"/>
    <property type="match status" value="1"/>
</dbReference>
<dbReference type="AlphaFoldDB" id="A0A846XPT2"/>
<dbReference type="InterPro" id="IPR045864">
    <property type="entry name" value="aa-tRNA-synth_II/BPL/LPL"/>
</dbReference>
<evidence type="ECO:0000313" key="11">
    <source>
        <dbReference type="EMBL" id="NKY36696.1"/>
    </source>
</evidence>
<dbReference type="NCBIfam" id="TIGR00214">
    <property type="entry name" value="lipB"/>
    <property type="match status" value="1"/>
</dbReference>
<evidence type="ECO:0000256" key="6">
    <source>
        <dbReference type="PIRNR" id="PIRNR016262"/>
    </source>
</evidence>
<proteinExistence type="inferred from homology"/>
<feature type="binding site" evidence="5 8">
    <location>
        <begin position="168"/>
        <end position="170"/>
    </location>
    <ligand>
        <name>substrate</name>
    </ligand>
</feature>
<dbReference type="PROSITE" id="PS51733">
    <property type="entry name" value="BPL_LPL_CATALYTIC"/>
    <property type="match status" value="1"/>
</dbReference>
<dbReference type="EMBL" id="JAAXOO010000007">
    <property type="protein sequence ID" value="NKY36696.1"/>
    <property type="molecule type" value="Genomic_DNA"/>
</dbReference>
<dbReference type="GO" id="GO:0033819">
    <property type="term" value="F:lipoyl(octanoyl) transferase activity"/>
    <property type="evidence" value="ECO:0007669"/>
    <property type="project" value="UniProtKB-EC"/>
</dbReference>
<dbReference type="CDD" id="cd16444">
    <property type="entry name" value="LipB"/>
    <property type="match status" value="1"/>
</dbReference>
<evidence type="ECO:0000256" key="2">
    <source>
        <dbReference type="ARBA" id="ARBA00022679"/>
    </source>
</evidence>
<feature type="binding site" evidence="5 8">
    <location>
        <begin position="155"/>
        <end position="157"/>
    </location>
    <ligand>
        <name>substrate</name>
    </ligand>
</feature>
<comment type="catalytic activity">
    <reaction evidence="5 6">
        <text>octanoyl-[ACP] + L-lysyl-[protein] = N(6)-octanoyl-L-lysyl-[protein] + holo-[ACP] + H(+)</text>
        <dbReference type="Rhea" id="RHEA:17665"/>
        <dbReference type="Rhea" id="RHEA-COMP:9636"/>
        <dbReference type="Rhea" id="RHEA-COMP:9685"/>
        <dbReference type="Rhea" id="RHEA-COMP:9752"/>
        <dbReference type="Rhea" id="RHEA-COMP:9928"/>
        <dbReference type="ChEBI" id="CHEBI:15378"/>
        <dbReference type="ChEBI" id="CHEBI:29969"/>
        <dbReference type="ChEBI" id="CHEBI:64479"/>
        <dbReference type="ChEBI" id="CHEBI:78463"/>
        <dbReference type="ChEBI" id="CHEBI:78809"/>
        <dbReference type="EC" id="2.3.1.181"/>
    </reaction>
</comment>
<evidence type="ECO:0000256" key="8">
    <source>
        <dbReference type="PIRSR" id="PIRSR016262-2"/>
    </source>
</evidence>
<protein>
    <recommendedName>
        <fullName evidence="5 6">Octanoyltransferase</fullName>
        <ecNumber evidence="5 6">2.3.1.181</ecNumber>
    </recommendedName>
    <alternativeName>
        <fullName evidence="5">Lipoate-protein ligase B</fullName>
    </alternativeName>
    <alternativeName>
        <fullName evidence="5">Lipoyl/octanoyl transferase</fullName>
    </alternativeName>
    <alternativeName>
        <fullName evidence="5">Octanoyl-[acyl-carrier-protein]-protein N-octanoyltransferase</fullName>
    </alternativeName>
</protein>
<sequence>MNNTRTATRSARYDSTPVDVRDLGLIQYQQAWDLQRELAAERADGRGTDTLLLLEHPSVYTAGRRTEEADRPTDGSPVIDVDRGGKITWHGPGQLVGYPIIRLAEPIDVVDYVRRLEQALIQVITDLGVECGRVPGRSGVWLAAAGLIPERKIASIGIRVQRGVTLHGISLNCDPDLGAFGAIIACGIRDVGSTSLSQELGRTVTVAEVRQRLAAAITAALNGELPVTEHDIPQAAIPAVAEPAAATAARDSKGPTT</sequence>
<keyword evidence="12" id="KW-1185">Reference proteome</keyword>
<accession>A0A846XPT2</accession>
<feature type="domain" description="BPL/LPL catalytic" evidence="10">
    <location>
        <begin position="45"/>
        <end position="225"/>
    </location>
</feature>
<feature type="site" description="Lowers pKa of active site Cys" evidence="5 9">
    <location>
        <position position="152"/>
    </location>
</feature>
<evidence type="ECO:0000259" key="10">
    <source>
        <dbReference type="PROSITE" id="PS51733"/>
    </source>
</evidence>
<comment type="caution">
    <text evidence="11">The sequence shown here is derived from an EMBL/GenBank/DDBJ whole genome shotgun (WGS) entry which is preliminary data.</text>
</comment>
<dbReference type="PROSITE" id="PS01313">
    <property type="entry name" value="LIPB"/>
    <property type="match status" value="1"/>
</dbReference>
<name>A0A846XPT2_9NOCA</name>
<comment type="function">
    <text evidence="4 5 6">Catalyzes the transfer of endogenously produced octanoic acid from octanoyl-acyl-carrier-protein onto the lipoyl domains of lipoate-dependent enzymes. Lipoyl-ACP can also act as a substrate although octanoyl-ACP is likely to be the physiological substrate.</text>
</comment>
<comment type="miscellaneous">
    <text evidence="5">In the reaction, the free carboxyl group of octanoic acid is attached via an amide linkage to the epsilon-amino group of a specific lysine residue of lipoyl domains of lipoate-dependent enzymes.</text>
</comment>
<dbReference type="InterPro" id="IPR020605">
    <property type="entry name" value="Octanoyltransferase_CS"/>
</dbReference>
<dbReference type="GO" id="GO:0005737">
    <property type="term" value="C:cytoplasm"/>
    <property type="evidence" value="ECO:0007669"/>
    <property type="project" value="UniProtKB-SubCell"/>
</dbReference>
<evidence type="ECO:0000313" key="12">
    <source>
        <dbReference type="Proteomes" id="UP000565715"/>
    </source>
</evidence>
<dbReference type="PIRSF" id="PIRSF016262">
    <property type="entry name" value="LPLase"/>
    <property type="match status" value="1"/>
</dbReference>
<reference evidence="11 12" key="1">
    <citation type="submission" date="2020-04" db="EMBL/GenBank/DDBJ databases">
        <title>MicrobeNet Type strains.</title>
        <authorList>
            <person name="Nicholson A.C."/>
        </authorList>
    </citation>
    <scope>NUCLEOTIDE SEQUENCE [LARGE SCALE GENOMIC DNA]</scope>
    <source>
        <strain evidence="11 12">DSM 45078</strain>
    </source>
</reference>
<dbReference type="InterPro" id="IPR004143">
    <property type="entry name" value="BPL_LPL_catalytic"/>
</dbReference>
<comment type="subcellular location">
    <subcellularLocation>
        <location evidence="5">Cytoplasm</location>
    </subcellularLocation>
</comment>
<evidence type="ECO:0000256" key="1">
    <source>
        <dbReference type="ARBA" id="ARBA00004821"/>
    </source>
</evidence>
<organism evidence="11 12">
    <name type="scientific">Nocardia speluncae</name>
    <dbReference type="NCBI Taxonomy" id="419477"/>
    <lineage>
        <taxon>Bacteria</taxon>
        <taxon>Bacillati</taxon>
        <taxon>Actinomycetota</taxon>
        <taxon>Actinomycetes</taxon>
        <taxon>Mycobacteriales</taxon>
        <taxon>Nocardiaceae</taxon>
        <taxon>Nocardia</taxon>
    </lineage>
</organism>
<dbReference type="Pfam" id="PF21948">
    <property type="entry name" value="LplA-B_cat"/>
    <property type="match status" value="1"/>
</dbReference>
<dbReference type="Proteomes" id="UP000565715">
    <property type="component" value="Unassembled WGS sequence"/>
</dbReference>
<keyword evidence="3 5" id="KW-0012">Acyltransferase</keyword>
<dbReference type="PANTHER" id="PTHR10993">
    <property type="entry name" value="OCTANOYLTRANSFERASE"/>
    <property type="match status" value="1"/>
</dbReference>
<keyword evidence="2 5" id="KW-0808">Transferase</keyword>
<evidence type="ECO:0000256" key="3">
    <source>
        <dbReference type="ARBA" id="ARBA00023315"/>
    </source>
</evidence>
<dbReference type="SUPFAM" id="SSF55681">
    <property type="entry name" value="Class II aaRS and biotin synthetases"/>
    <property type="match status" value="1"/>
</dbReference>
<comment type="similarity">
    <text evidence="5 6">Belongs to the LipB family.</text>
</comment>
<dbReference type="Gene3D" id="3.30.930.10">
    <property type="entry name" value="Bira Bifunctional Protein, Domain 2"/>
    <property type="match status" value="1"/>
</dbReference>
<dbReference type="HAMAP" id="MF_00013">
    <property type="entry name" value="LipB"/>
    <property type="match status" value="1"/>
</dbReference>
<dbReference type="InterPro" id="IPR000544">
    <property type="entry name" value="Octanoyltransferase"/>
</dbReference>
<evidence type="ECO:0000256" key="9">
    <source>
        <dbReference type="PIRSR" id="PIRSR016262-3"/>
    </source>
</evidence>
<dbReference type="NCBIfam" id="NF010925">
    <property type="entry name" value="PRK14345.1"/>
    <property type="match status" value="1"/>
</dbReference>
<feature type="binding site" evidence="5 8">
    <location>
        <begin position="83"/>
        <end position="90"/>
    </location>
    <ligand>
        <name>substrate</name>
    </ligand>
</feature>
<evidence type="ECO:0000256" key="4">
    <source>
        <dbReference type="ARBA" id="ARBA00024732"/>
    </source>
</evidence>
<dbReference type="GO" id="GO:0009249">
    <property type="term" value="P:protein lipoylation"/>
    <property type="evidence" value="ECO:0007669"/>
    <property type="project" value="InterPro"/>
</dbReference>
<feature type="active site" description="Acyl-thioester intermediate" evidence="5 7">
    <location>
        <position position="186"/>
    </location>
</feature>
<comment type="pathway">
    <text evidence="1 5 6">Protein modification; protein lipoylation via endogenous pathway; protein N(6)-(lipoyl)lysine from octanoyl-[acyl-carrier-protein]: step 1/2.</text>
</comment>
<keyword evidence="5" id="KW-0963">Cytoplasm</keyword>
<evidence type="ECO:0000256" key="5">
    <source>
        <dbReference type="HAMAP-Rule" id="MF_00013"/>
    </source>
</evidence>
<dbReference type="RefSeq" id="WP_084470879.1">
    <property type="nucleotide sequence ID" value="NZ_JAAXOO010000007.1"/>
</dbReference>
<dbReference type="EC" id="2.3.1.181" evidence="5 6"/>
<gene>
    <name evidence="5 11" type="primary">lipB</name>
    <name evidence="11" type="ORF">HGA13_27015</name>
</gene>
<evidence type="ECO:0000256" key="7">
    <source>
        <dbReference type="PIRSR" id="PIRSR016262-1"/>
    </source>
</evidence>
<dbReference type="UniPathway" id="UPA00538">
    <property type="reaction ID" value="UER00592"/>
</dbReference>